<keyword evidence="3" id="KW-1185">Reference proteome</keyword>
<feature type="region of interest" description="Disordered" evidence="1">
    <location>
        <begin position="1"/>
        <end position="27"/>
    </location>
</feature>
<protein>
    <recommendedName>
        <fullName evidence="4">F-box domain-containing protein</fullName>
    </recommendedName>
</protein>
<proteinExistence type="predicted"/>
<reference evidence="2" key="1">
    <citation type="journal article" date="2023" name="Nat. Commun.">
        <title>Diploid and tetraploid genomes of Acorus and the evolution of monocots.</title>
        <authorList>
            <person name="Ma L."/>
            <person name="Liu K.W."/>
            <person name="Li Z."/>
            <person name="Hsiao Y.Y."/>
            <person name="Qi Y."/>
            <person name="Fu T."/>
            <person name="Tang G.D."/>
            <person name="Zhang D."/>
            <person name="Sun W.H."/>
            <person name="Liu D.K."/>
            <person name="Li Y."/>
            <person name="Chen G.Z."/>
            <person name="Liu X.D."/>
            <person name="Liao X.Y."/>
            <person name="Jiang Y.T."/>
            <person name="Yu X."/>
            <person name="Hao Y."/>
            <person name="Huang J."/>
            <person name="Zhao X.W."/>
            <person name="Ke S."/>
            <person name="Chen Y.Y."/>
            <person name="Wu W.L."/>
            <person name="Hsu J.L."/>
            <person name="Lin Y.F."/>
            <person name="Huang M.D."/>
            <person name="Li C.Y."/>
            <person name="Huang L."/>
            <person name="Wang Z.W."/>
            <person name="Zhao X."/>
            <person name="Zhong W.Y."/>
            <person name="Peng D.H."/>
            <person name="Ahmad S."/>
            <person name="Lan S."/>
            <person name="Zhang J.S."/>
            <person name="Tsai W.C."/>
            <person name="Van de Peer Y."/>
            <person name="Liu Z.J."/>
        </authorList>
    </citation>
    <scope>NUCLEOTIDE SEQUENCE</scope>
    <source>
        <strain evidence="2">CP</strain>
    </source>
</reference>
<organism evidence="2 3">
    <name type="scientific">Acorus calamus</name>
    <name type="common">Sweet flag</name>
    <dbReference type="NCBI Taxonomy" id="4465"/>
    <lineage>
        <taxon>Eukaryota</taxon>
        <taxon>Viridiplantae</taxon>
        <taxon>Streptophyta</taxon>
        <taxon>Embryophyta</taxon>
        <taxon>Tracheophyta</taxon>
        <taxon>Spermatophyta</taxon>
        <taxon>Magnoliopsida</taxon>
        <taxon>Liliopsida</taxon>
        <taxon>Acoraceae</taxon>
        <taxon>Acorus</taxon>
    </lineage>
</organism>
<evidence type="ECO:0000313" key="3">
    <source>
        <dbReference type="Proteomes" id="UP001180020"/>
    </source>
</evidence>
<name>A0AAV9C150_ACOCL</name>
<reference evidence="2" key="2">
    <citation type="submission" date="2023-06" db="EMBL/GenBank/DDBJ databases">
        <authorList>
            <person name="Ma L."/>
            <person name="Liu K.-W."/>
            <person name="Li Z."/>
            <person name="Hsiao Y.-Y."/>
            <person name="Qi Y."/>
            <person name="Fu T."/>
            <person name="Tang G."/>
            <person name="Zhang D."/>
            <person name="Sun W.-H."/>
            <person name="Liu D.-K."/>
            <person name="Li Y."/>
            <person name="Chen G.-Z."/>
            <person name="Liu X.-D."/>
            <person name="Liao X.-Y."/>
            <person name="Jiang Y.-T."/>
            <person name="Yu X."/>
            <person name="Hao Y."/>
            <person name="Huang J."/>
            <person name="Zhao X.-W."/>
            <person name="Ke S."/>
            <person name="Chen Y.-Y."/>
            <person name="Wu W.-L."/>
            <person name="Hsu J.-L."/>
            <person name="Lin Y.-F."/>
            <person name="Huang M.-D."/>
            <person name="Li C.-Y."/>
            <person name="Huang L."/>
            <person name="Wang Z.-W."/>
            <person name="Zhao X."/>
            <person name="Zhong W.-Y."/>
            <person name="Peng D.-H."/>
            <person name="Ahmad S."/>
            <person name="Lan S."/>
            <person name="Zhang J.-S."/>
            <person name="Tsai W.-C."/>
            <person name="Van De Peer Y."/>
            <person name="Liu Z.-J."/>
        </authorList>
    </citation>
    <scope>NUCLEOTIDE SEQUENCE</scope>
    <source>
        <strain evidence="2">CP</strain>
        <tissue evidence="2">Leaves</tissue>
    </source>
</reference>
<dbReference type="AlphaFoldDB" id="A0AAV9C150"/>
<dbReference type="Proteomes" id="UP001180020">
    <property type="component" value="Unassembled WGS sequence"/>
</dbReference>
<evidence type="ECO:0000256" key="1">
    <source>
        <dbReference type="SAM" id="MobiDB-lite"/>
    </source>
</evidence>
<evidence type="ECO:0008006" key="4">
    <source>
        <dbReference type="Google" id="ProtNLM"/>
    </source>
</evidence>
<sequence>MAEVVPDHNQTQTAEVASAKEGETRDWAGLPPDVLMLVFEKSGVLGFLYAAQFVCCK</sequence>
<comment type="caution">
    <text evidence="2">The sequence shown here is derived from an EMBL/GenBank/DDBJ whole genome shotgun (WGS) entry which is preliminary data.</text>
</comment>
<dbReference type="EMBL" id="JAUJYO010000022">
    <property type="protein sequence ID" value="KAK1281963.1"/>
    <property type="molecule type" value="Genomic_DNA"/>
</dbReference>
<gene>
    <name evidence="2" type="ORF">QJS10_CPB22g00154</name>
</gene>
<accession>A0AAV9C150</accession>
<evidence type="ECO:0000313" key="2">
    <source>
        <dbReference type="EMBL" id="KAK1281963.1"/>
    </source>
</evidence>